<feature type="region of interest" description="Disordered" evidence="1">
    <location>
        <begin position="74"/>
        <end position="106"/>
    </location>
</feature>
<feature type="region of interest" description="Disordered" evidence="1">
    <location>
        <begin position="127"/>
        <end position="158"/>
    </location>
</feature>
<dbReference type="Proteomes" id="UP000030744">
    <property type="component" value="Unassembled WGS sequence"/>
</dbReference>
<evidence type="ECO:0000256" key="1">
    <source>
        <dbReference type="SAM" id="MobiDB-lite"/>
    </source>
</evidence>
<dbReference type="GeneID" id="60403761"/>
<proteinExistence type="predicted"/>
<feature type="compositionally biased region" description="Low complexity" evidence="1">
    <location>
        <begin position="92"/>
        <end position="105"/>
    </location>
</feature>
<sequence length="200" mass="20535">MQAKTKRLLHDGNGGTGDRRGPVRSSTSFVAEAPGLRAVGMTGGCPRALLLFAAFAAASVAAADAAAPYPAPRDYGDLPGRQSRLYGAPTVGAPSYSPSSVGPPGTWREGVNQENGVRGMHVALEGEGAHGDGEKEREALGASGVSSSRRRGGSASRDRVRGFQHQAYLPLAAGVGPHLGIVFVGFSIRGGEEDPSKQSQ</sequence>
<name>U6KDR1_9EIME</name>
<keyword evidence="2" id="KW-0812">Transmembrane</keyword>
<dbReference type="RefSeq" id="XP_037878383.1">
    <property type="nucleotide sequence ID" value="XM_038022529.1"/>
</dbReference>
<reference evidence="3" key="1">
    <citation type="submission" date="2013-10" db="EMBL/GenBank/DDBJ databases">
        <title>Genomic analysis of the causative agents of coccidiosis in chickens.</title>
        <authorList>
            <person name="Reid A.J."/>
            <person name="Blake D."/>
            <person name="Billington K."/>
            <person name="Browne H."/>
            <person name="Dunn M."/>
            <person name="Hung S."/>
            <person name="Kawahara F."/>
            <person name="Miranda-Saavedra D."/>
            <person name="Mourier T."/>
            <person name="Nagra H."/>
            <person name="Otto T.D."/>
            <person name="Rawlings N."/>
            <person name="Sanchez A."/>
            <person name="Sanders M."/>
            <person name="Subramaniam C."/>
            <person name="Tay Y."/>
            <person name="Dear P."/>
            <person name="Doerig C."/>
            <person name="Gruber A."/>
            <person name="Parkinson J."/>
            <person name="Shirley M."/>
            <person name="Wan K.L."/>
            <person name="Berriman M."/>
            <person name="Tomley F."/>
            <person name="Pain A."/>
        </authorList>
    </citation>
    <scope>NUCLEOTIDE SEQUENCE [LARGE SCALE GENOMIC DNA]</scope>
    <source>
        <strain evidence="3">Houghton</strain>
    </source>
</reference>
<protein>
    <submittedName>
        <fullName evidence="3">Uncharacterized protein</fullName>
    </submittedName>
</protein>
<dbReference type="EMBL" id="HG735541">
    <property type="protein sequence ID" value="CDJ36094.1"/>
    <property type="molecule type" value="Genomic_DNA"/>
</dbReference>
<feature type="transmembrane region" description="Helical" evidence="2">
    <location>
        <begin position="167"/>
        <end position="188"/>
    </location>
</feature>
<organism evidence="3 4">
    <name type="scientific">Eimeria mitis</name>
    <dbReference type="NCBI Taxonomy" id="44415"/>
    <lineage>
        <taxon>Eukaryota</taxon>
        <taxon>Sar</taxon>
        <taxon>Alveolata</taxon>
        <taxon>Apicomplexa</taxon>
        <taxon>Conoidasida</taxon>
        <taxon>Coccidia</taxon>
        <taxon>Eucoccidiorida</taxon>
        <taxon>Eimeriorina</taxon>
        <taxon>Eimeriidae</taxon>
        <taxon>Eimeria</taxon>
    </lineage>
</organism>
<feature type="compositionally biased region" description="Basic and acidic residues" evidence="1">
    <location>
        <begin position="127"/>
        <end position="139"/>
    </location>
</feature>
<feature type="region of interest" description="Disordered" evidence="1">
    <location>
        <begin position="1"/>
        <end position="25"/>
    </location>
</feature>
<accession>U6KDR1</accession>
<evidence type="ECO:0000256" key="2">
    <source>
        <dbReference type="SAM" id="Phobius"/>
    </source>
</evidence>
<dbReference type="VEuPathDB" id="ToxoDB:EMH_0007430"/>
<evidence type="ECO:0000313" key="4">
    <source>
        <dbReference type="Proteomes" id="UP000030744"/>
    </source>
</evidence>
<dbReference type="AlphaFoldDB" id="U6KDR1"/>
<keyword evidence="4" id="KW-1185">Reference proteome</keyword>
<evidence type="ECO:0000313" key="3">
    <source>
        <dbReference type="EMBL" id="CDJ36094.1"/>
    </source>
</evidence>
<keyword evidence="2" id="KW-0472">Membrane</keyword>
<keyword evidence="2" id="KW-1133">Transmembrane helix</keyword>
<reference evidence="3" key="2">
    <citation type="submission" date="2013-10" db="EMBL/GenBank/DDBJ databases">
        <authorList>
            <person name="Aslett M."/>
        </authorList>
    </citation>
    <scope>NUCLEOTIDE SEQUENCE [LARGE SCALE GENOMIC DNA]</scope>
    <source>
        <strain evidence="3">Houghton</strain>
    </source>
</reference>
<gene>
    <name evidence="3" type="ORF">EMH_0007430</name>
</gene>